<feature type="signal peptide" evidence="4">
    <location>
        <begin position="1"/>
        <end position="19"/>
    </location>
</feature>
<sequence length="518" mass="57480">MKWILTAAVMLLNFWSLSAAGQSSGELPSVSGQYRVSVSDGRGWREIVAYDVLCSDSPSYHGDIWNDWDNSKALRDTMSFALAEHDFSKPLKVRVTASENFSTAQVRPTVYGIKCRRVGKNTIEFVIPSYEKRKVSVEFDSDRYSNLFFIADRPDEDKPTVDDPSVLYFGPGVHERDRIVLEDNQTLYIDYGAVLFSKVEVNGSNCRIAGHGILSGSRQKHWGTIWASGEILVECNKKRSPARTGTVLEDITIIDSPSWTVSVYNTSDVRIDNINIINWILNGDGVDLVCVQDAIVKDCFIRCYDDCITLKVRHNARPMTDLSGVTVSGCLIWADFARGIVIGPESGNLSVSGGRIHDCIIEDCIFLEHASIPDRDDIRGAFAIHHIYSPENNMRCAPDMSGITARHLVFDNISATGRAIVIAQDEKAPESNTMEDILIEDIEILDSGAEGISVLEINTYRNKMHNIVLDGVLRNGQPLLKAGRLSGENVDFISSEKDVHIRGNIDLTVRNGSSEVDK</sequence>
<dbReference type="InterPro" id="IPR011050">
    <property type="entry name" value="Pectin_lyase_fold/virulence"/>
</dbReference>
<dbReference type="SUPFAM" id="SSF101596">
    <property type="entry name" value="Dextranase, N-terminal domain"/>
    <property type="match status" value="1"/>
</dbReference>
<dbReference type="EMBL" id="JADIMI010000062">
    <property type="protein sequence ID" value="MBO8452494.1"/>
    <property type="molecule type" value="Genomic_DNA"/>
</dbReference>
<keyword evidence="4" id="KW-0732">Signal</keyword>
<accession>A0A9D9ERU8</accession>
<dbReference type="GO" id="GO:0000272">
    <property type="term" value="P:polysaccharide catabolic process"/>
    <property type="evidence" value="ECO:0007669"/>
    <property type="project" value="UniProtKB-KW"/>
</dbReference>
<protein>
    <submittedName>
        <fullName evidence="6">Right-handed parallel beta-helix repeat-containing protein</fullName>
    </submittedName>
</protein>
<evidence type="ECO:0000313" key="6">
    <source>
        <dbReference type="EMBL" id="MBO8452494.1"/>
    </source>
</evidence>
<comment type="caution">
    <text evidence="6">The sequence shown here is derived from an EMBL/GenBank/DDBJ whole genome shotgun (WGS) entry which is preliminary data.</text>
</comment>
<evidence type="ECO:0000256" key="2">
    <source>
        <dbReference type="ARBA" id="ARBA00023277"/>
    </source>
</evidence>
<dbReference type="PANTHER" id="PTHR31736:SF9">
    <property type="entry name" value="ENDO-XYLOGALACTURONAN HYDROLASE A-RELATED"/>
    <property type="match status" value="1"/>
</dbReference>
<dbReference type="Pfam" id="PF13229">
    <property type="entry name" value="Beta_helix"/>
    <property type="match status" value="1"/>
</dbReference>
<reference evidence="6" key="1">
    <citation type="submission" date="2020-10" db="EMBL/GenBank/DDBJ databases">
        <authorList>
            <person name="Gilroy R."/>
        </authorList>
    </citation>
    <scope>NUCLEOTIDE SEQUENCE</scope>
    <source>
        <strain evidence="6">B1-20833</strain>
    </source>
</reference>
<dbReference type="AlphaFoldDB" id="A0A9D9ERU8"/>
<evidence type="ECO:0000313" key="7">
    <source>
        <dbReference type="Proteomes" id="UP000823661"/>
    </source>
</evidence>
<feature type="domain" description="Right handed beta helix" evidence="5">
    <location>
        <begin position="246"/>
        <end position="370"/>
    </location>
</feature>
<dbReference type="InterPro" id="IPR035953">
    <property type="entry name" value="Dextranase_N-ter"/>
</dbReference>
<feature type="chain" id="PRO_5039127396" evidence="4">
    <location>
        <begin position="20"/>
        <end position="518"/>
    </location>
</feature>
<evidence type="ECO:0000259" key="5">
    <source>
        <dbReference type="Pfam" id="PF13229"/>
    </source>
</evidence>
<proteinExistence type="predicted"/>
<keyword evidence="1" id="KW-0677">Repeat</keyword>
<dbReference type="Gene3D" id="2.160.20.10">
    <property type="entry name" value="Single-stranded right-handed beta-helix, Pectin lyase-like"/>
    <property type="match status" value="1"/>
</dbReference>
<gene>
    <name evidence="6" type="ORF">IAC06_06390</name>
</gene>
<dbReference type="InterPro" id="IPR012334">
    <property type="entry name" value="Pectin_lyas_fold"/>
</dbReference>
<evidence type="ECO:0000256" key="1">
    <source>
        <dbReference type="ARBA" id="ARBA00022737"/>
    </source>
</evidence>
<dbReference type="InterPro" id="IPR039448">
    <property type="entry name" value="Beta_helix"/>
</dbReference>
<dbReference type="SUPFAM" id="SSF51126">
    <property type="entry name" value="Pectin lyase-like"/>
    <property type="match status" value="1"/>
</dbReference>
<organism evidence="6 7">
    <name type="scientific">Candidatus Cryptobacteroides intestinavium</name>
    <dbReference type="NCBI Taxonomy" id="2840766"/>
    <lineage>
        <taxon>Bacteria</taxon>
        <taxon>Pseudomonadati</taxon>
        <taxon>Bacteroidota</taxon>
        <taxon>Bacteroidia</taxon>
        <taxon>Bacteroidales</taxon>
        <taxon>Candidatus Cryptobacteroides</taxon>
    </lineage>
</organism>
<dbReference type="Proteomes" id="UP000823661">
    <property type="component" value="Unassembled WGS sequence"/>
</dbReference>
<evidence type="ECO:0000256" key="3">
    <source>
        <dbReference type="ARBA" id="ARBA00023326"/>
    </source>
</evidence>
<name>A0A9D9ERU8_9BACT</name>
<keyword evidence="3" id="KW-0624">Polysaccharide degradation</keyword>
<reference evidence="6" key="2">
    <citation type="journal article" date="2021" name="PeerJ">
        <title>Extensive microbial diversity within the chicken gut microbiome revealed by metagenomics and culture.</title>
        <authorList>
            <person name="Gilroy R."/>
            <person name="Ravi A."/>
            <person name="Getino M."/>
            <person name="Pursley I."/>
            <person name="Horton D.L."/>
            <person name="Alikhan N.F."/>
            <person name="Baker D."/>
            <person name="Gharbi K."/>
            <person name="Hall N."/>
            <person name="Watson M."/>
            <person name="Adriaenssens E.M."/>
            <person name="Foster-Nyarko E."/>
            <person name="Jarju S."/>
            <person name="Secka A."/>
            <person name="Antonio M."/>
            <person name="Oren A."/>
            <person name="Chaudhuri R.R."/>
            <person name="La Ragione R."/>
            <person name="Hildebrand F."/>
            <person name="Pallen M.J."/>
        </authorList>
    </citation>
    <scope>NUCLEOTIDE SEQUENCE</scope>
    <source>
        <strain evidence="6">B1-20833</strain>
    </source>
</reference>
<evidence type="ECO:0000256" key="4">
    <source>
        <dbReference type="SAM" id="SignalP"/>
    </source>
</evidence>
<keyword evidence="2" id="KW-0119">Carbohydrate metabolism</keyword>
<dbReference type="PANTHER" id="PTHR31736">
    <property type="match status" value="1"/>
</dbReference>